<keyword evidence="2" id="KW-1133">Transmembrane helix</keyword>
<keyword evidence="2" id="KW-0472">Membrane</keyword>
<protein>
    <submittedName>
        <fullName evidence="3">Uncharacterized protein</fullName>
    </submittedName>
</protein>
<name>A0A7S3PR84_9STRA</name>
<evidence type="ECO:0000256" key="2">
    <source>
        <dbReference type="SAM" id="Phobius"/>
    </source>
</evidence>
<evidence type="ECO:0000256" key="1">
    <source>
        <dbReference type="SAM" id="MobiDB-lite"/>
    </source>
</evidence>
<gene>
    <name evidence="3" type="ORF">ASTO00021_LOCUS17765</name>
</gene>
<dbReference type="EMBL" id="HBIN01023096">
    <property type="protein sequence ID" value="CAE0447802.1"/>
    <property type="molecule type" value="Transcribed_RNA"/>
</dbReference>
<proteinExistence type="predicted"/>
<feature type="region of interest" description="Disordered" evidence="1">
    <location>
        <begin position="162"/>
        <end position="210"/>
    </location>
</feature>
<accession>A0A7S3PR84</accession>
<feature type="transmembrane region" description="Helical" evidence="2">
    <location>
        <begin position="122"/>
        <end position="144"/>
    </location>
</feature>
<reference evidence="3" key="1">
    <citation type="submission" date="2021-01" db="EMBL/GenBank/DDBJ databases">
        <authorList>
            <person name="Corre E."/>
            <person name="Pelletier E."/>
            <person name="Niang G."/>
            <person name="Scheremetjew M."/>
            <person name="Finn R."/>
            <person name="Kale V."/>
            <person name="Holt S."/>
            <person name="Cochrane G."/>
            <person name="Meng A."/>
            <person name="Brown T."/>
            <person name="Cohen L."/>
        </authorList>
    </citation>
    <scope>NUCLEOTIDE SEQUENCE</scope>
    <source>
        <strain evidence="3">GSBS06</strain>
    </source>
</reference>
<organism evidence="3">
    <name type="scientific">Aplanochytrium stocchinoi</name>
    <dbReference type="NCBI Taxonomy" id="215587"/>
    <lineage>
        <taxon>Eukaryota</taxon>
        <taxon>Sar</taxon>
        <taxon>Stramenopiles</taxon>
        <taxon>Bigyra</taxon>
        <taxon>Labyrinthulomycetes</taxon>
        <taxon>Thraustochytrida</taxon>
        <taxon>Thraustochytriidae</taxon>
        <taxon>Aplanochytrium</taxon>
    </lineage>
</organism>
<keyword evidence="2" id="KW-0812">Transmembrane</keyword>
<feature type="compositionally biased region" description="Acidic residues" evidence="1">
    <location>
        <begin position="200"/>
        <end position="210"/>
    </location>
</feature>
<feature type="compositionally biased region" description="Polar residues" evidence="1">
    <location>
        <begin position="164"/>
        <end position="196"/>
    </location>
</feature>
<feature type="transmembrane region" description="Helical" evidence="2">
    <location>
        <begin position="45"/>
        <end position="67"/>
    </location>
</feature>
<sequence>MFGDPGRDWSTSDKWHVLQLLLVFNSVVGFGFLLSSLFIDGIWGAGASLQVVLTALIHFTYCGYLLMWVRRQEIVHVDFLGGVSVMMNVLLLQTAALWGDFAGGMNLLPGLLQGVSGRAERAVSAFATINLIGHMGLSYLVFIWKQELIGLGSFPEGPMGGAFPSSTPTRTGGYTGIGSSETAGYQTSGDSRSAQTAEFVIDDSNSDAEL</sequence>
<feature type="transmembrane region" description="Helical" evidence="2">
    <location>
        <begin position="79"/>
        <end position="102"/>
    </location>
</feature>
<feature type="transmembrane region" description="Helical" evidence="2">
    <location>
        <begin position="20"/>
        <end position="39"/>
    </location>
</feature>
<evidence type="ECO:0000313" key="3">
    <source>
        <dbReference type="EMBL" id="CAE0447802.1"/>
    </source>
</evidence>
<dbReference type="AlphaFoldDB" id="A0A7S3PR84"/>